<keyword evidence="3" id="KW-1185">Reference proteome</keyword>
<sequence>MFQECQTLKVKVFDKANQEILLQIKQSREEMEALRLTLEKENLSKLQSTPQIEHSEVKEHSRDIIPRGIRKDILLNEFKGSNNEADSIRTTVFKAKPTSYKDDVEINGYKGANNENEFYRLNIVCDNFVVDCIIDNRLKRKCRKSVFEFQECTEEMIQWSETLSYFKTKVEGKLCSIVETRNSCLCQYLLNHTSNNTIETHILVNALHSSIENDDVDTAKFIGWQIARNFLKSKNVHVYDIWLASICSCSRLKKSIIHGFVPRMSLLLLWYLISSKRFAIPIGENHFPGELQGIPTDVIEGFPRFSSKHIRIGDSVTNTRVKGSLGGFCRFYGREAFLTCAHTMMDWDTLLSVELKHHMQQESIHVYTGDNILDDTLPCGKVVNHSFTQGNPKEISTDVALVEIGNGISVSADDCVKTKGNIPLHFTEFGLKSRYLQDGYIRSLHELPGQNVGVVCAGAVSGLNNSVSLISKVPKRVLEREDLQSASANLETRSIEFLKAQVSMSVHMKVKAIVHESRKEEAESDRTVRFYNQLAVHNIPFQQGDSGACVYITNGYTETGCLGMAIADLPGGGCIVTPMGKLLEKLGLI</sequence>
<evidence type="ECO:0000313" key="2">
    <source>
        <dbReference type="EMBL" id="CAG2201707.1"/>
    </source>
</evidence>
<reference evidence="2" key="1">
    <citation type="submission" date="2021-03" db="EMBL/GenBank/DDBJ databases">
        <authorList>
            <person name="Bekaert M."/>
        </authorList>
    </citation>
    <scope>NUCLEOTIDE SEQUENCE</scope>
</reference>
<accession>A0A8S3R3H7</accession>
<feature type="coiled-coil region" evidence="1">
    <location>
        <begin position="17"/>
        <end position="44"/>
    </location>
</feature>
<dbReference type="OrthoDB" id="6161447at2759"/>
<dbReference type="AlphaFoldDB" id="A0A8S3R3H7"/>
<proteinExistence type="predicted"/>
<evidence type="ECO:0000256" key="1">
    <source>
        <dbReference type="SAM" id="Coils"/>
    </source>
</evidence>
<organism evidence="2 3">
    <name type="scientific">Mytilus edulis</name>
    <name type="common">Blue mussel</name>
    <dbReference type="NCBI Taxonomy" id="6550"/>
    <lineage>
        <taxon>Eukaryota</taxon>
        <taxon>Metazoa</taxon>
        <taxon>Spiralia</taxon>
        <taxon>Lophotrochozoa</taxon>
        <taxon>Mollusca</taxon>
        <taxon>Bivalvia</taxon>
        <taxon>Autobranchia</taxon>
        <taxon>Pteriomorphia</taxon>
        <taxon>Mytilida</taxon>
        <taxon>Mytiloidea</taxon>
        <taxon>Mytilidae</taxon>
        <taxon>Mytilinae</taxon>
        <taxon>Mytilus</taxon>
    </lineage>
</organism>
<dbReference type="EMBL" id="CAJPWZ010000863">
    <property type="protein sequence ID" value="CAG2201707.1"/>
    <property type="molecule type" value="Genomic_DNA"/>
</dbReference>
<comment type="caution">
    <text evidence="2">The sequence shown here is derived from an EMBL/GenBank/DDBJ whole genome shotgun (WGS) entry which is preliminary data.</text>
</comment>
<name>A0A8S3R3H7_MYTED</name>
<protein>
    <submittedName>
        <fullName evidence="2">Uncharacterized protein</fullName>
    </submittedName>
</protein>
<evidence type="ECO:0000313" key="3">
    <source>
        <dbReference type="Proteomes" id="UP000683360"/>
    </source>
</evidence>
<gene>
    <name evidence="2" type="ORF">MEDL_16267</name>
</gene>
<dbReference type="Proteomes" id="UP000683360">
    <property type="component" value="Unassembled WGS sequence"/>
</dbReference>
<keyword evidence="1" id="KW-0175">Coiled coil</keyword>